<dbReference type="InterPro" id="IPR011249">
    <property type="entry name" value="Metalloenz_LuxS/M16"/>
</dbReference>
<feature type="domain" description="Peptidase M16 N-terminal" evidence="8">
    <location>
        <begin position="116"/>
        <end position="261"/>
    </location>
</feature>
<name>A0A6A5HRP2_CAERE</name>
<dbReference type="InterPro" id="IPR007863">
    <property type="entry name" value="Peptidase_M16_C"/>
</dbReference>
<dbReference type="PANTHER" id="PTHR11851:SF49">
    <property type="entry name" value="MITOCHONDRIAL-PROCESSING PEPTIDASE SUBUNIT ALPHA"/>
    <property type="match status" value="1"/>
</dbReference>
<comment type="caution">
    <text evidence="10">The sequence shown here is derived from an EMBL/GenBank/DDBJ whole genome shotgun (WGS) entry which is preliminary data.</text>
</comment>
<keyword evidence="6" id="KW-0496">Mitochondrion</keyword>
<evidence type="ECO:0000313" key="11">
    <source>
        <dbReference type="Proteomes" id="UP000483820"/>
    </source>
</evidence>
<reference evidence="10 11" key="1">
    <citation type="submission" date="2019-12" db="EMBL/GenBank/DDBJ databases">
        <title>Chromosome-level assembly of the Caenorhabditis remanei genome.</title>
        <authorList>
            <person name="Teterina A.A."/>
            <person name="Willis J.H."/>
            <person name="Phillips P.C."/>
        </authorList>
    </citation>
    <scope>NUCLEOTIDE SEQUENCE [LARGE SCALE GENOMIC DNA]</scope>
    <source>
        <strain evidence="10 11">PX506</strain>
        <tissue evidence="10">Whole organism</tissue>
    </source>
</reference>
<dbReference type="GeneID" id="9801979"/>
<evidence type="ECO:0000256" key="7">
    <source>
        <dbReference type="ARBA" id="ARBA00030006"/>
    </source>
</evidence>
<dbReference type="InterPro" id="IPR011765">
    <property type="entry name" value="Pept_M16_N"/>
</dbReference>
<dbReference type="RefSeq" id="XP_003111238.2">
    <property type="nucleotide sequence ID" value="XM_003111190.2"/>
</dbReference>
<sequence length="564" mass="63111">MLIIDRLVPLSLLLYHQYLNNLQSVSCSNFNHSEPIQCCGMLLQKSIPYLRRCRNISVSIRNHREVPGISNQNVISKRLPLSVPLPMENKKVSTPKGALSIGRNSKLTQLSNGLKVCTENTYGDFVTVGVAVDSGCRFENGFPFGISRVVEKLAYNCSENFRNRDDVYAQLEENSGIVDCQSTRDTMMYAASCHVDGTDSIISVLSDTVLRPIVDENSLEQAKLTVSYENKDLPNRIEAIEILLTDYIHQAAFQHNTIGYPKFGLDSLDKIRVSDVYGFLSRVHTPDRMVVGGIGVDHDEFVSIISRHFESKQPIWNSQPNLLPAKIPQIDESRSQYTGGEVRIQKDLLSLTVGKPYPMLAHVVLGLEGCSYKDEDFVAFCVLQSLLGGGGAFSAGGPGKGMYARMYTELMNRHHYIYSAIAHNHSYSDSGVFTLTASTPPENINDALILLVQQVLQLQHGVEMSELARARTQLRSHLMMNLEVRPVLFEDMVRQVLGHGVRKHPEEYAERIEKVSNVDIVRVAERLLSSKPSLVGYGDLTKLGDYISLDQALAKRDLKYLFKR</sequence>
<feature type="domain" description="Peptidase M16 C-terminal" evidence="9">
    <location>
        <begin position="271"/>
        <end position="474"/>
    </location>
</feature>
<accession>A0A6A5HRP2</accession>
<dbReference type="InterPro" id="IPR050361">
    <property type="entry name" value="MPP/UQCRC_Complex"/>
</dbReference>
<dbReference type="GO" id="GO:0046872">
    <property type="term" value="F:metal ion binding"/>
    <property type="evidence" value="ECO:0007669"/>
    <property type="project" value="InterPro"/>
</dbReference>
<dbReference type="Pfam" id="PF05193">
    <property type="entry name" value="Peptidase_M16_C"/>
    <property type="match status" value="1"/>
</dbReference>
<dbReference type="KEGG" id="crq:GCK72_001193"/>
<dbReference type="Proteomes" id="UP000483820">
    <property type="component" value="Chromosome I"/>
</dbReference>
<evidence type="ECO:0000259" key="8">
    <source>
        <dbReference type="Pfam" id="PF00675"/>
    </source>
</evidence>
<evidence type="ECO:0000256" key="3">
    <source>
        <dbReference type="ARBA" id="ARBA00007261"/>
    </source>
</evidence>
<keyword evidence="5" id="KW-0809">Transit peptide</keyword>
<evidence type="ECO:0000256" key="1">
    <source>
        <dbReference type="ARBA" id="ARBA00002123"/>
    </source>
</evidence>
<evidence type="ECO:0000256" key="4">
    <source>
        <dbReference type="ARBA" id="ARBA00016741"/>
    </source>
</evidence>
<comment type="similarity">
    <text evidence="3">Belongs to the peptidase M16 family.</text>
</comment>
<evidence type="ECO:0000256" key="2">
    <source>
        <dbReference type="ARBA" id="ARBA00004305"/>
    </source>
</evidence>
<evidence type="ECO:0000256" key="5">
    <source>
        <dbReference type="ARBA" id="ARBA00022946"/>
    </source>
</evidence>
<proteinExistence type="inferred from homology"/>
<dbReference type="CTD" id="9801979"/>
<gene>
    <name evidence="10" type="ORF">GCK72_001193</name>
</gene>
<dbReference type="GO" id="GO:0006627">
    <property type="term" value="P:protein processing involved in protein targeting to mitochondrion"/>
    <property type="evidence" value="ECO:0007669"/>
    <property type="project" value="TreeGrafter"/>
</dbReference>
<organism evidence="10 11">
    <name type="scientific">Caenorhabditis remanei</name>
    <name type="common">Caenorhabditis vulgaris</name>
    <dbReference type="NCBI Taxonomy" id="31234"/>
    <lineage>
        <taxon>Eukaryota</taxon>
        <taxon>Metazoa</taxon>
        <taxon>Ecdysozoa</taxon>
        <taxon>Nematoda</taxon>
        <taxon>Chromadorea</taxon>
        <taxon>Rhabditida</taxon>
        <taxon>Rhabditina</taxon>
        <taxon>Rhabditomorpha</taxon>
        <taxon>Rhabditoidea</taxon>
        <taxon>Rhabditidae</taxon>
        <taxon>Peloderinae</taxon>
        <taxon>Caenorhabditis</taxon>
    </lineage>
</organism>
<evidence type="ECO:0000259" key="9">
    <source>
        <dbReference type="Pfam" id="PF05193"/>
    </source>
</evidence>
<dbReference type="Gene3D" id="3.30.830.10">
    <property type="entry name" value="Metalloenzyme, LuxS/M16 peptidase-like"/>
    <property type="match status" value="2"/>
</dbReference>
<protein>
    <recommendedName>
        <fullName evidence="4">Mitochondrial-processing peptidase subunit alpha</fullName>
    </recommendedName>
    <alternativeName>
        <fullName evidence="7">Alpha-MPP</fullName>
    </alternativeName>
</protein>
<dbReference type="GO" id="GO:0005759">
    <property type="term" value="C:mitochondrial matrix"/>
    <property type="evidence" value="ECO:0007669"/>
    <property type="project" value="UniProtKB-SubCell"/>
</dbReference>
<evidence type="ECO:0000256" key="6">
    <source>
        <dbReference type="ARBA" id="ARBA00023128"/>
    </source>
</evidence>
<dbReference type="Pfam" id="PF00675">
    <property type="entry name" value="Peptidase_M16"/>
    <property type="match status" value="1"/>
</dbReference>
<dbReference type="AlphaFoldDB" id="A0A6A5HRP2"/>
<dbReference type="PANTHER" id="PTHR11851">
    <property type="entry name" value="METALLOPROTEASE"/>
    <property type="match status" value="1"/>
</dbReference>
<dbReference type="EMBL" id="WUAV01000001">
    <property type="protein sequence ID" value="KAF1769376.1"/>
    <property type="molecule type" value="Genomic_DNA"/>
</dbReference>
<comment type="subcellular location">
    <subcellularLocation>
        <location evidence="2">Mitochondrion matrix</location>
    </subcellularLocation>
</comment>
<comment type="function">
    <text evidence="1">Substrate recognition and binding subunit of the essential mitochondrial processing protease (MPP), which cleaves the mitochondrial sequence off newly imported precursors proteins.</text>
</comment>
<dbReference type="SUPFAM" id="SSF63411">
    <property type="entry name" value="LuxS/MPP-like metallohydrolase"/>
    <property type="match status" value="2"/>
</dbReference>
<dbReference type="FunFam" id="3.30.830.10:FF:000014">
    <property type="entry name" value="Mitochondrial-processing peptidase alpha subunit, mitochondrial"/>
    <property type="match status" value="1"/>
</dbReference>
<evidence type="ECO:0000313" key="10">
    <source>
        <dbReference type="EMBL" id="KAF1769376.1"/>
    </source>
</evidence>